<feature type="region of interest" description="Disordered" evidence="4">
    <location>
        <begin position="1"/>
        <end position="23"/>
    </location>
</feature>
<evidence type="ECO:0000256" key="3">
    <source>
        <dbReference type="ARBA" id="ARBA00023295"/>
    </source>
</evidence>
<dbReference type="PANTHER" id="PTHR10412:SF11">
    <property type="entry name" value="MANNOSYL-OLIGOSACCHARIDE GLUCOSIDASE"/>
    <property type="match status" value="1"/>
</dbReference>
<evidence type="ECO:0000256" key="1">
    <source>
        <dbReference type="ARBA" id="ARBA00010833"/>
    </source>
</evidence>
<dbReference type="PANTHER" id="PTHR10412">
    <property type="entry name" value="MANNOSYL-OLIGOSACCHARIDE GLUCOSIDASE"/>
    <property type="match status" value="1"/>
</dbReference>
<dbReference type="Gene3D" id="1.50.10.10">
    <property type="match status" value="1"/>
</dbReference>
<dbReference type="AlphaFoldDB" id="A0A4R5A8Z8"/>
<evidence type="ECO:0000259" key="5">
    <source>
        <dbReference type="Pfam" id="PF22422"/>
    </source>
</evidence>
<dbReference type="GO" id="GO:0006487">
    <property type="term" value="P:protein N-linked glycosylation"/>
    <property type="evidence" value="ECO:0007669"/>
    <property type="project" value="TreeGrafter"/>
</dbReference>
<feature type="domain" description="Mannosylglycerate hydrolase MGH1-like glycoside hydrolase" evidence="5">
    <location>
        <begin position="50"/>
        <end position="451"/>
    </location>
</feature>
<protein>
    <submittedName>
        <fullName evidence="6">Glycogen debranching protein</fullName>
    </submittedName>
</protein>
<reference evidence="6 7" key="1">
    <citation type="submission" date="2019-02" db="EMBL/GenBank/DDBJ databases">
        <title>Draft genome sequences of novel Actinobacteria.</title>
        <authorList>
            <person name="Sahin N."/>
            <person name="Ay H."/>
            <person name="Saygin H."/>
        </authorList>
    </citation>
    <scope>NUCLEOTIDE SEQUENCE [LARGE SCALE GENOMIC DNA]</scope>
    <source>
        <strain evidence="6 7">8K307</strain>
    </source>
</reference>
<dbReference type="OrthoDB" id="9781878at2"/>
<name>A0A4R5A8Z8_9ACTN</name>
<dbReference type="EMBL" id="SMLB01000027">
    <property type="protein sequence ID" value="TDD67660.1"/>
    <property type="molecule type" value="Genomic_DNA"/>
</dbReference>
<dbReference type="GO" id="GO:0009311">
    <property type="term" value="P:oligosaccharide metabolic process"/>
    <property type="evidence" value="ECO:0007669"/>
    <property type="project" value="InterPro"/>
</dbReference>
<dbReference type="RefSeq" id="WP_132104632.1">
    <property type="nucleotide sequence ID" value="NZ_SMLB01000027.1"/>
</dbReference>
<dbReference type="InterPro" id="IPR008928">
    <property type="entry name" value="6-hairpin_glycosidase_sf"/>
</dbReference>
<dbReference type="SUPFAM" id="SSF48208">
    <property type="entry name" value="Six-hairpin glycosidases"/>
    <property type="match status" value="1"/>
</dbReference>
<evidence type="ECO:0000313" key="7">
    <source>
        <dbReference type="Proteomes" id="UP000295217"/>
    </source>
</evidence>
<dbReference type="Pfam" id="PF22422">
    <property type="entry name" value="MGH1-like_GH"/>
    <property type="match status" value="1"/>
</dbReference>
<comment type="caution">
    <text evidence="6">The sequence shown here is derived from an EMBL/GenBank/DDBJ whole genome shotgun (WGS) entry which is preliminary data.</text>
</comment>
<organism evidence="6 7">
    <name type="scientific">Jiangella aurantiaca</name>
    <dbReference type="NCBI Taxonomy" id="2530373"/>
    <lineage>
        <taxon>Bacteria</taxon>
        <taxon>Bacillati</taxon>
        <taxon>Actinomycetota</taxon>
        <taxon>Actinomycetes</taxon>
        <taxon>Jiangellales</taxon>
        <taxon>Jiangellaceae</taxon>
        <taxon>Jiangella</taxon>
    </lineage>
</organism>
<dbReference type="InterPro" id="IPR012341">
    <property type="entry name" value="6hp_glycosidase-like_sf"/>
</dbReference>
<keyword evidence="2" id="KW-0378">Hydrolase</keyword>
<keyword evidence="7" id="KW-1185">Reference proteome</keyword>
<dbReference type="Proteomes" id="UP000295217">
    <property type="component" value="Unassembled WGS sequence"/>
</dbReference>
<dbReference type="InterPro" id="IPR054491">
    <property type="entry name" value="MGH1-like_GH"/>
</dbReference>
<evidence type="ECO:0000313" key="6">
    <source>
        <dbReference type="EMBL" id="TDD67660.1"/>
    </source>
</evidence>
<comment type="similarity">
    <text evidence="1">Belongs to the glycosyl hydrolase 63 family.</text>
</comment>
<evidence type="ECO:0000256" key="2">
    <source>
        <dbReference type="ARBA" id="ARBA00022801"/>
    </source>
</evidence>
<accession>A0A4R5A8Z8</accession>
<dbReference type="GO" id="GO:0004573">
    <property type="term" value="F:Glc3Man9GlcNAc2 oligosaccharide glucosidase activity"/>
    <property type="evidence" value="ECO:0007669"/>
    <property type="project" value="InterPro"/>
</dbReference>
<dbReference type="InterPro" id="IPR004888">
    <property type="entry name" value="Glycoside_hydrolase_63"/>
</dbReference>
<sequence length="466" mass="51156">MTNGSADGERPGGRPTTGDRWNPPELAARAAYVIRGNSAGAMTRAAPDLYPHQWSWDAAFVAVGLAHVDVVRACRELDSLFAGQWRTGMIPHIVFDPSEEGYFPGPDRWASAELTDDAPRSPRTSGICQPPVHALAVERIAEIAAAHGGPAAAHVERWLPGAYDRLLAWHRYLVRERDPQGRGLLTIYHGWESGMDNSPRWDPVYAHVVVGDDLPPYARRDTAVVADASQRPEPAEYDRYLWLVEQLKRARYDDARVRPHAEFLTTDVFASAAFAVANEALASLARRLGRPEHDELLGAAERFRRGVLDARDEASGGLALDVDLVTGDHIRVETIAGFAPLISGGLDTAAERALLALLRSPRWTGHPALRHPVLPTTSPSSPEFRPRAYWRGPSWPVMNWFLAWMLNRRGAKDVAGSLRAAALAELSDGSFAEYYEPVTGEPLGSLDQSWSAAATLDLVLAHDWSD</sequence>
<gene>
    <name evidence="6" type="ORF">E1262_18610</name>
</gene>
<proteinExistence type="inferred from homology"/>
<evidence type="ECO:0000256" key="4">
    <source>
        <dbReference type="SAM" id="MobiDB-lite"/>
    </source>
</evidence>
<keyword evidence="3" id="KW-0326">Glycosidase</keyword>